<keyword evidence="1" id="KW-0808">Transferase</keyword>
<reference evidence="1 2" key="1">
    <citation type="submission" date="2023-06" db="EMBL/GenBank/DDBJ databases">
        <title>Five Gram-positive bacteria isolated from mangrove sediments in Shenzhen, Guangdong, China.</title>
        <authorList>
            <person name="Yu S."/>
            <person name="Zheng W."/>
            <person name="Huang Y."/>
        </authorList>
    </citation>
    <scope>NUCLEOTIDE SEQUENCE [LARGE SCALE GENOMIC DNA]</scope>
    <source>
        <strain evidence="1 2">SaN35-3</strain>
    </source>
</reference>
<dbReference type="Gene3D" id="3.40.50.150">
    <property type="entry name" value="Vaccinia Virus protein VP39"/>
    <property type="match status" value="1"/>
</dbReference>
<proteinExistence type="predicted"/>
<dbReference type="SUPFAM" id="SSF53335">
    <property type="entry name" value="S-adenosyl-L-methionine-dependent methyltransferases"/>
    <property type="match status" value="1"/>
</dbReference>
<dbReference type="GO" id="GO:0008168">
    <property type="term" value="F:methyltransferase activity"/>
    <property type="evidence" value="ECO:0007669"/>
    <property type="project" value="UniProtKB-KW"/>
</dbReference>
<evidence type="ECO:0000313" key="2">
    <source>
        <dbReference type="Proteomes" id="UP001197974"/>
    </source>
</evidence>
<dbReference type="InterPro" id="IPR029063">
    <property type="entry name" value="SAM-dependent_MTases_sf"/>
</dbReference>
<keyword evidence="2" id="KW-1185">Reference proteome</keyword>
<organism evidence="1 2">
    <name type="scientific">Bacillus carboniphilus</name>
    <dbReference type="NCBI Taxonomy" id="86663"/>
    <lineage>
        <taxon>Bacteria</taxon>
        <taxon>Bacillati</taxon>
        <taxon>Bacillota</taxon>
        <taxon>Bacilli</taxon>
        <taxon>Bacillales</taxon>
        <taxon>Bacillaceae</taxon>
        <taxon>Bacillus</taxon>
    </lineage>
</organism>
<dbReference type="EMBL" id="CP129013">
    <property type="protein sequence ID" value="WLR43398.1"/>
    <property type="molecule type" value="Genomic_DNA"/>
</dbReference>
<dbReference type="Proteomes" id="UP001197974">
    <property type="component" value="Chromosome"/>
</dbReference>
<evidence type="ECO:0000313" key="1">
    <source>
        <dbReference type="EMBL" id="WLR43398.1"/>
    </source>
</evidence>
<accession>A0ABY9JYH6</accession>
<keyword evidence="1" id="KW-0489">Methyltransferase</keyword>
<name>A0ABY9JYH6_9BACI</name>
<gene>
    <name evidence="1" type="ORF">LC087_04255</name>
</gene>
<protein>
    <submittedName>
        <fullName evidence="1">Class I SAM-dependent methyltransferase</fullName>
        <ecNumber evidence="1">2.1.-.-</ecNumber>
    </submittedName>
</protein>
<dbReference type="EC" id="2.1.-.-" evidence="1"/>
<dbReference type="GO" id="GO:0032259">
    <property type="term" value="P:methylation"/>
    <property type="evidence" value="ECO:0007669"/>
    <property type="project" value="UniProtKB-KW"/>
</dbReference>
<sequence length="64" mass="7375">MKDFNIQSYLGIDSSEEALSLAKQKKPEWTFIKAGSIPVHQITPRDVVICFDVLIHQKRREDFG</sequence>